<organism evidence="15 16">
    <name type="scientific">Desulfonatronum thiosulfatophilum</name>
    <dbReference type="NCBI Taxonomy" id="617002"/>
    <lineage>
        <taxon>Bacteria</taxon>
        <taxon>Pseudomonadati</taxon>
        <taxon>Thermodesulfobacteriota</taxon>
        <taxon>Desulfovibrionia</taxon>
        <taxon>Desulfovibrionales</taxon>
        <taxon>Desulfonatronaceae</taxon>
        <taxon>Desulfonatronum</taxon>
    </lineage>
</organism>
<evidence type="ECO:0000256" key="2">
    <source>
        <dbReference type="ARBA" id="ARBA00009054"/>
    </source>
</evidence>
<dbReference type="GO" id="GO:0006457">
    <property type="term" value="P:protein folding"/>
    <property type="evidence" value="ECO:0007669"/>
    <property type="project" value="InterPro"/>
</dbReference>
<dbReference type="InterPro" id="IPR000740">
    <property type="entry name" value="GrpE"/>
</dbReference>
<keyword evidence="5 10" id="KW-0346">Stress response</keyword>
<accession>A0A1G6CBL1</accession>
<dbReference type="RefSeq" id="WP_244148676.1">
    <property type="nucleotide sequence ID" value="NZ_FMXO01000007.1"/>
</dbReference>
<dbReference type="GO" id="GO:0042803">
    <property type="term" value="F:protein homodimerization activity"/>
    <property type="evidence" value="ECO:0007669"/>
    <property type="project" value="InterPro"/>
</dbReference>
<dbReference type="SUPFAM" id="SSF58014">
    <property type="entry name" value="Coiled-coil domain of nucleotide exchange factor GrpE"/>
    <property type="match status" value="1"/>
</dbReference>
<evidence type="ECO:0000256" key="5">
    <source>
        <dbReference type="ARBA" id="ARBA00023016"/>
    </source>
</evidence>
<dbReference type="PROSITE" id="PS01071">
    <property type="entry name" value="GRPE"/>
    <property type="match status" value="1"/>
</dbReference>
<keyword evidence="6 10" id="KW-0143">Chaperone</keyword>
<keyword evidence="13" id="KW-0175">Coiled coil</keyword>
<evidence type="ECO:0000256" key="8">
    <source>
        <dbReference type="ARBA" id="ARBA00072274"/>
    </source>
</evidence>
<dbReference type="STRING" id="617002.SAMN05660653_01462"/>
<dbReference type="PRINTS" id="PR00773">
    <property type="entry name" value="GRPEPROTEIN"/>
</dbReference>
<evidence type="ECO:0000256" key="12">
    <source>
        <dbReference type="RuleBase" id="RU004478"/>
    </source>
</evidence>
<comment type="similarity">
    <text evidence="2 10 12">Belongs to the GrpE family.</text>
</comment>
<evidence type="ECO:0000256" key="6">
    <source>
        <dbReference type="ARBA" id="ARBA00023186"/>
    </source>
</evidence>
<dbReference type="CDD" id="cd00446">
    <property type="entry name" value="GrpE"/>
    <property type="match status" value="1"/>
</dbReference>
<evidence type="ECO:0000256" key="10">
    <source>
        <dbReference type="HAMAP-Rule" id="MF_01151"/>
    </source>
</evidence>
<dbReference type="Pfam" id="PF01025">
    <property type="entry name" value="GrpE"/>
    <property type="match status" value="1"/>
</dbReference>
<evidence type="ECO:0000256" key="14">
    <source>
        <dbReference type="SAM" id="MobiDB-lite"/>
    </source>
</evidence>
<dbReference type="GO" id="GO:0000774">
    <property type="term" value="F:adenyl-nucleotide exchange factor activity"/>
    <property type="evidence" value="ECO:0007669"/>
    <property type="project" value="InterPro"/>
</dbReference>
<evidence type="ECO:0000256" key="11">
    <source>
        <dbReference type="RuleBase" id="RU000639"/>
    </source>
</evidence>
<dbReference type="GO" id="GO:0051087">
    <property type="term" value="F:protein-folding chaperone binding"/>
    <property type="evidence" value="ECO:0007669"/>
    <property type="project" value="InterPro"/>
</dbReference>
<dbReference type="PANTHER" id="PTHR21237:SF23">
    <property type="entry name" value="GRPE PROTEIN HOMOLOG, MITOCHONDRIAL"/>
    <property type="match status" value="1"/>
</dbReference>
<dbReference type="AlphaFoldDB" id="A0A1G6CBL1"/>
<evidence type="ECO:0000256" key="9">
    <source>
        <dbReference type="ARBA" id="ARBA00076414"/>
    </source>
</evidence>
<comment type="subcellular location">
    <subcellularLocation>
        <location evidence="1 10">Cytoplasm</location>
    </subcellularLocation>
</comment>
<sequence length="205" mass="22888">MPGKEQKASPDSNAKNAAGDNIDMKDLLDSEDQVMTGEPEVVVDDDELLRLCKEKVCTQCQELAKVQDEKLRMAAETENLKKRLHREKEEFCKFATESVLEDLLPVLDNLDLALEHGRKSGQGLDLLSGVEMTRKLFLDILSRHNLEPLGEAGEDFDPAWHEALAQQPDPELEPGKICQVVQKGYRLKGRLLRPAKVLVSTACSP</sequence>
<name>A0A1G6CBL1_9BACT</name>
<dbReference type="InterPro" id="IPR009012">
    <property type="entry name" value="GrpE_head"/>
</dbReference>
<dbReference type="Gene3D" id="3.90.20.20">
    <property type="match status" value="1"/>
</dbReference>
<dbReference type="Gene3D" id="2.30.22.10">
    <property type="entry name" value="Head domain of nucleotide exchange factor GrpE"/>
    <property type="match status" value="1"/>
</dbReference>
<dbReference type="GO" id="GO:0051082">
    <property type="term" value="F:unfolded protein binding"/>
    <property type="evidence" value="ECO:0007669"/>
    <property type="project" value="TreeGrafter"/>
</dbReference>
<evidence type="ECO:0000256" key="1">
    <source>
        <dbReference type="ARBA" id="ARBA00004496"/>
    </source>
</evidence>
<keyword evidence="16" id="KW-1185">Reference proteome</keyword>
<feature type="region of interest" description="Disordered" evidence="14">
    <location>
        <begin position="1"/>
        <end position="31"/>
    </location>
</feature>
<evidence type="ECO:0000256" key="3">
    <source>
        <dbReference type="ARBA" id="ARBA00011738"/>
    </source>
</evidence>
<dbReference type="Proteomes" id="UP000198771">
    <property type="component" value="Unassembled WGS sequence"/>
</dbReference>
<comment type="function">
    <text evidence="7 10 11">Participates actively in the response to hyperosmotic and heat shock by preventing the aggregation of stress-denatured proteins, in association with DnaK and GrpE. It is the nucleotide exchange factor for DnaK and may function as a thermosensor. Unfolded proteins bind initially to DnaJ; upon interaction with the DnaJ-bound protein, DnaK hydrolyzes its bound ATP, resulting in the formation of a stable complex. GrpE releases ADP from DnaK; ATP binding to DnaK triggers the release of the substrate protein, thus completing the reaction cycle. Several rounds of ATP-dependent interactions between DnaJ, DnaK and GrpE are required for fully efficient folding.</text>
</comment>
<comment type="subunit">
    <text evidence="3 10">Homodimer.</text>
</comment>
<dbReference type="FunFam" id="2.30.22.10:FF:000001">
    <property type="entry name" value="Protein GrpE"/>
    <property type="match status" value="1"/>
</dbReference>
<dbReference type="EMBL" id="FMXO01000007">
    <property type="protein sequence ID" value="SDB30182.1"/>
    <property type="molecule type" value="Genomic_DNA"/>
</dbReference>
<dbReference type="HAMAP" id="MF_01151">
    <property type="entry name" value="GrpE"/>
    <property type="match status" value="1"/>
</dbReference>
<proteinExistence type="inferred from homology"/>
<dbReference type="PANTHER" id="PTHR21237">
    <property type="entry name" value="GRPE PROTEIN"/>
    <property type="match status" value="1"/>
</dbReference>
<evidence type="ECO:0000313" key="16">
    <source>
        <dbReference type="Proteomes" id="UP000198771"/>
    </source>
</evidence>
<evidence type="ECO:0000256" key="13">
    <source>
        <dbReference type="SAM" id="Coils"/>
    </source>
</evidence>
<evidence type="ECO:0000256" key="7">
    <source>
        <dbReference type="ARBA" id="ARBA00053401"/>
    </source>
</evidence>
<keyword evidence="4 10" id="KW-0963">Cytoplasm</keyword>
<dbReference type="InterPro" id="IPR013805">
    <property type="entry name" value="GrpE_CC"/>
</dbReference>
<feature type="coiled-coil region" evidence="13">
    <location>
        <begin position="63"/>
        <end position="90"/>
    </location>
</feature>
<dbReference type="GO" id="GO:0005829">
    <property type="term" value="C:cytosol"/>
    <property type="evidence" value="ECO:0007669"/>
    <property type="project" value="TreeGrafter"/>
</dbReference>
<reference evidence="15 16" key="1">
    <citation type="submission" date="2016-10" db="EMBL/GenBank/DDBJ databases">
        <authorList>
            <person name="de Groot N.N."/>
        </authorList>
    </citation>
    <scope>NUCLEOTIDE SEQUENCE [LARGE SCALE GENOMIC DNA]</scope>
    <source>
        <strain evidence="15 16">ASO4-2</strain>
    </source>
</reference>
<protein>
    <recommendedName>
        <fullName evidence="8 10">Protein GrpE</fullName>
    </recommendedName>
    <alternativeName>
        <fullName evidence="9 10">HSP-70 cofactor</fullName>
    </alternativeName>
</protein>
<gene>
    <name evidence="10" type="primary">grpE</name>
    <name evidence="15" type="ORF">SAMN05660653_01462</name>
</gene>
<evidence type="ECO:0000313" key="15">
    <source>
        <dbReference type="EMBL" id="SDB30182.1"/>
    </source>
</evidence>
<evidence type="ECO:0000256" key="4">
    <source>
        <dbReference type="ARBA" id="ARBA00022490"/>
    </source>
</evidence>
<dbReference type="SUPFAM" id="SSF51064">
    <property type="entry name" value="Head domain of nucleotide exchange factor GrpE"/>
    <property type="match status" value="1"/>
</dbReference>